<name>A0ABT0BVA8_9SPHN</name>
<gene>
    <name evidence="3" type="ORF">MTR66_19275</name>
</gene>
<comment type="caution">
    <text evidence="3">The sequence shown here is derived from an EMBL/GenBank/DDBJ whole genome shotgun (WGS) entry which is preliminary data.</text>
</comment>
<reference evidence="3 4" key="1">
    <citation type="submission" date="2022-04" db="EMBL/GenBank/DDBJ databases">
        <title>Identification of a novel bacterium isolated from mangrove sediments.</title>
        <authorList>
            <person name="Pan X."/>
        </authorList>
    </citation>
    <scope>NUCLEOTIDE SEQUENCE [LARGE SCALE GENOMIC DNA]</scope>
    <source>
        <strain evidence="3 4">B2638</strain>
    </source>
</reference>
<feature type="chain" id="PRO_5046820936" evidence="1">
    <location>
        <begin position="25"/>
        <end position="260"/>
    </location>
</feature>
<dbReference type="InterPro" id="IPR032710">
    <property type="entry name" value="NTF2-like_dom_sf"/>
</dbReference>
<keyword evidence="1" id="KW-0732">Signal</keyword>
<dbReference type="Gene3D" id="3.10.450.50">
    <property type="match status" value="1"/>
</dbReference>
<sequence>MKIRSSTMALAAFSGILVSPIARAEPQAHPDPKDQSTAKDQVLAAEKAYWKTFNACDLDTMGHFLTQDVEFYHDKSGKNATRAKVIASMRDGPCNPAASTHMRREPVARTGQVFLLAGGYALTRGEHRFLTTGPDKIERHDSIARYTVLWRKTGAGWQIARAISYDHRPDLPNLIPVQQPMAQLRAAQGQYQLDDGNILPVTLKDGKLTLGTGERAMELVPLGKGLFGTEGRWLQFRIANGLLEIMDEGKLAASGKRLSN</sequence>
<dbReference type="Proteomes" id="UP001202281">
    <property type="component" value="Unassembled WGS sequence"/>
</dbReference>
<dbReference type="Pfam" id="PF14534">
    <property type="entry name" value="DUF4440"/>
    <property type="match status" value="1"/>
</dbReference>
<accession>A0ABT0BVA8</accession>
<evidence type="ECO:0000259" key="2">
    <source>
        <dbReference type="Pfam" id="PF14534"/>
    </source>
</evidence>
<keyword evidence="4" id="KW-1185">Reference proteome</keyword>
<proteinExistence type="predicted"/>
<feature type="domain" description="DUF4440" evidence="2">
    <location>
        <begin position="42"/>
        <end position="159"/>
    </location>
</feature>
<dbReference type="InterPro" id="IPR027843">
    <property type="entry name" value="DUF4440"/>
</dbReference>
<protein>
    <submittedName>
        <fullName evidence="3">Nuclear transport factor 2 family protein</fullName>
    </submittedName>
</protein>
<evidence type="ECO:0000313" key="3">
    <source>
        <dbReference type="EMBL" id="MCJ2188947.1"/>
    </source>
</evidence>
<dbReference type="SUPFAM" id="SSF54427">
    <property type="entry name" value="NTF2-like"/>
    <property type="match status" value="1"/>
</dbReference>
<evidence type="ECO:0000313" key="4">
    <source>
        <dbReference type="Proteomes" id="UP001202281"/>
    </source>
</evidence>
<evidence type="ECO:0000256" key="1">
    <source>
        <dbReference type="SAM" id="SignalP"/>
    </source>
</evidence>
<dbReference type="EMBL" id="JALHLG010000053">
    <property type="protein sequence ID" value="MCJ2188947.1"/>
    <property type="molecule type" value="Genomic_DNA"/>
</dbReference>
<organism evidence="3 4">
    <name type="scientific">Novosphingobium beihaiensis</name>
    <dbReference type="NCBI Taxonomy" id="2930389"/>
    <lineage>
        <taxon>Bacteria</taxon>
        <taxon>Pseudomonadati</taxon>
        <taxon>Pseudomonadota</taxon>
        <taxon>Alphaproteobacteria</taxon>
        <taxon>Sphingomonadales</taxon>
        <taxon>Sphingomonadaceae</taxon>
        <taxon>Novosphingobium</taxon>
    </lineage>
</organism>
<feature type="signal peptide" evidence="1">
    <location>
        <begin position="1"/>
        <end position="24"/>
    </location>
</feature>
<dbReference type="RefSeq" id="WP_243923985.1">
    <property type="nucleotide sequence ID" value="NZ_JALHLG010000053.1"/>
</dbReference>